<name>Q604X7_METCA</name>
<protein>
    <recommendedName>
        <fullName evidence="1">DUF4266 domain-containing protein</fullName>
    </recommendedName>
</protein>
<evidence type="ECO:0000313" key="3">
    <source>
        <dbReference type="Proteomes" id="UP000006821"/>
    </source>
</evidence>
<dbReference type="KEGG" id="mca:MCA2409"/>
<accession>Q604X7</accession>
<evidence type="ECO:0000313" key="2">
    <source>
        <dbReference type="EMBL" id="AAU91524.1"/>
    </source>
</evidence>
<proteinExistence type="predicted"/>
<feature type="domain" description="DUF4266" evidence="1">
    <location>
        <begin position="44"/>
        <end position="93"/>
    </location>
</feature>
<reference evidence="2 3" key="1">
    <citation type="journal article" date="2004" name="PLoS Biol.">
        <title>Genomic insights into methanotrophy: the complete genome sequence of Methylococcus capsulatus (Bath).</title>
        <authorList>
            <person name="Ward N.L."/>
            <person name="Larsen O."/>
            <person name="Sakwa J."/>
            <person name="Bruseth L."/>
            <person name="Khouri H.M."/>
            <person name="Durkin A.S."/>
            <person name="Dimitrov G."/>
            <person name="Jiang L."/>
            <person name="Scanlan D."/>
            <person name="Kang K.H."/>
            <person name="Lewis M.R."/>
            <person name="Nelson K.E."/>
            <person name="Methe B.A."/>
            <person name="Wu M."/>
            <person name="Heidelberg J.F."/>
            <person name="Paulsen I.T."/>
            <person name="Fouts D.E."/>
            <person name="Ravel J."/>
            <person name="Tettelin H."/>
            <person name="Ren Q."/>
            <person name="Read T.D."/>
            <person name="DeBoy R.T."/>
            <person name="Seshadri R."/>
            <person name="Salzberg S.L."/>
            <person name="Jensen H.B."/>
            <person name="Birkeland N.K."/>
            <person name="Nelson W.C."/>
            <person name="Dodson R.J."/>
            <person name="Grindhaug S.H."/>
            <person name="Holt I.E."/>
            <person name="Eidhammer I."/>
            <person name="Jonasen I."/>
            <person name="Vanaken S."/>
            <person name="Utterback T.R."/>
            <person name="Feldblyum T.V."/>
            <person name="Fraser C.M."/>
            <person name="Lillehaug J.R."/>
            <person name="Eisen J.A."/>
        </authorList>
    </citation>
    <scope>NUCLEOTIDE SEQUENCE [LARGE SCALE GENOMIC DNA]</scope>
    <source>
        <strain evidence="3">ATCC 33009 / NCIMB 11132 / Bath</strain>
    </source>
</reference>
<dbReference type="STRING" id="243233.MCA2409"/>
<dbReference type="Proteomes" id="UP000006821">
    <property type="component" value="Chromosome"/>
</dbReference>
<dbReference type="InterPro" id="IPR025362">
    <property type="entry name" value="DUF4266"/>
</dbReference>
<organism evidence="2 3">
    <name type="scientific">Methylococcus capsulatus (strain ATCC 33009 / NCIMB 11132 / Bath)</name>
    <dbReference type="NCBI Taxonomy" id="243233"/>
    <lineage>
        <taxon>Bacteria</taxon>
        <taxon>Pseudomonadati</taxon>
        <taxon>Pseudomonadota</taxon>
        <taxon>Gammaproteobacteria</taxon>
        <taxon>Methylococcales</taxon>
        <taxon>Methylococcaceae</taxon>
        <taxon>Methylococcus</taxon>
    </lineage>
</organism>
<sequence length="93" mass="9877">MSGPSSPHGYECKDLVRYRHHAVTKRVIVLCCHLALLPGCVQTVAPWERGALAKPQMALVPDVQHSALMLHTYASKETSSDGYGVGGGGCGCN</sequence>
<gene>
    <name evidence="2" type="ordered locus">MCA2409</name>
</gene>
<dbReference type="AlphaFoldDB" id="Q604X7"/>
<dbReference type="HOGENOM" id="CLU_177704_0_1_6"/>
<dbReference type="eggNOG" id="ENOG5032YN8">
    <property type="taxonomic scope" value="Bacteria"/>
</dbReference>
<evidence type="ECO:0000259" key="1">
    <source>
        <dbReference type="Pfam" id="PF14086"/>
    </source>
</evidence>
<dbReference type="EMBL" id="AE017282">
    <property type="protein sequence ID" value="AAU91524.1"/>
    <property type="molecule type" value="Genomic_DNA"/>
</dbReference>
<dbReference type="Pfam" id="PF14086">
    <property type="entry name" value="DUF4266"/>
    <property type="match status" value="1"/>
</dbReference>